<dbReference type="InterPro" id="IPR025877">
    <property type="entry name" value="MobA-like_NTP_Trfase"/>
</dbReference>
<name>A0A328Q5Y2_9EURY</name>
<protein>
    <submittedName>
        <fullName evidence="3">GTP--adenosylcobinamide-phosphate guanylyltransferase</fullName>
    </submittedName>
</protein>
<keyword evidence="1 3" id="KW-0808">Transferase</keyword>
<dbReference type="Gene3D" id="3.90.550.10">
    <property type="entry name" value="Spore Coat Polysaccharide Biosynthesis Protein SpsA, Chain A"/>
    <property type="match status" value="1"/>
</dbReference>
<organism evidence="3 4">
    <name type="scientific">Methanosphaera stadtmanae</name>
    <dbReference type="NCBI Taxonomy" id="2317"/>
    <lineage>
        <taxon>Archaea</taxon>
        <taxon>Methanobacteriati</taxon>
        <taxon>Methanobacteriota</taxon>
        <taxon>Methanomada group</taxon>
        <taxon>Methanobacteria</taxon>
        <taxon>Methanobacteriales</taxon>
        <taxon>Methanobacteriaceae</taxon>
        <taxon>Methanosphaera</taxon>
    </lineage>
</organism>
<dbReference type="RefSeq" id="WP_011405920.1">
    <property type="nucleotide sequence ID" value="NZ_CATZNA010000021.1"/>
</dbReference>
<dbReference type="InterPro" id="IPR029044">
    <property type="entry name" value="Nucleotide-diphossugar_trans"/>
</dbReference>
<dbReference type="GeneID" id="3855915"/>
<dbReference type="EMBL" id="NGJK01000016">
    <property type="protein sequence ID" value="RAP03585.1"/>
    <property type="molecule type" value="Genomic_DNA"/>
</dbReference>
<dbReference type="PANTHER" id="PTHR19136:SF86">
    <property type="entry name" value="ADENOSYLCOBINAMIDE-PHOSPHATE GUANYLYLTRANSFERASE"/>
    <property type="match status" value="1"/>
</dbReference>
<dbReference type="AlphaFoldDB" id="A0A328Q5Y2"/>
<comment type="caution">
    <text evidence="3">The sequence shown here is derived from an EMBL/GenBank/DDBJ whole genome shotgun (WGS) entry which is preliminary data.</text>
</comment>
<evidence type="ECO:0000256" key="1">
    <source>
        <dbReference type="ARBA" id="ARBA00022679"/>
    </source>
</evidence>
<proteinExistence type="predicted"/>
<dbReference type="OMA" id="GMGEKPC"/>
<sequence length="199" mass="22516">MTTALIMAGGKGTRLDLDYEKPMVKVNTKPMISYVIEALSFSTYIDKILVAVSPNTPCTADYVKKYPVIVVKTKGLGYIEDLSDILSNRKYVDEDEVVMTIVSDLPFITSTQIDDVLDNYYERKKPAMCVSVPAYLFEKYGITPTMVYEGLVPTGVNLLLANNKEQDQTIYVSKNIELAFNINTLDDLDLSEHYIKKRW</sequence>
<keyword evidence="3" id="KW-0548">Nucleotidyltransferase</keyword>
<dbReference type="GO" id="GO:0016779">
    <property type="term" value="F:nucleotidyltransferase activity"/>
    <property type="evidence" value="ECO:0007669"/>
    <property type="project" value="UniProtKB-KW"/>
</dbReference>
<dbReference type="SUPFAM" id="SSF53448">
    <property type="entry name" value="Nucleotide-diphospho-sugar transferases"/>
    <property type="match status" value="1"/>
</dbReference>
<feature type="domain" description="MobA-like NTP transferase" evidence="2">
    <location>
        <begin position="4"/>
        <end position="131"/>
    </location>
</feature>
<dbReference type="Proteomes" id="UP000248557">
    <property type="component" value="Unassembled WGS sequence"/>
</dbReference>
<evidence type="ECO:0000313" key="4">
    <source>
        <dbReference type="Proteomes" id="UP000248557"/>
    </source>
</evidence>
<evidence type="ECO:0000259" key="2">
    <source>
        <dbReference type="Pfam" id="PF12804"/>
    </source>
</evidence>
<dbReference type="PANTHER" id="PTHR19136">
    <property type="entry name" value="MOLYBDENUM COFACTOR GUANYLYLTRANSFERASE"/>
    <property type="match status" value="1"/>
</dbReference>
<dbReference type="Pfam" id="PF12804">
    <property type="entry name" value="NTP_transf_3"/>
    <property type="match status" value="1"/>
</dbReference>
<accession>A0A328Q5Y2</accession>
<reference evidence="3 4" key="1">
    <citation type="submission" date="2017-05" db="EMBL/GenBank/DDBJ databases">
        <title>Host range expansion of the Methanosphaera genus to humans and monogastric animals involves recent and extensive reduction in genome content.</title>
        <authorList>
            <person name="Hoedt E.C."/>
            <person name="Volmer J.G."/>
            <person name="Parks D.H."/>
            <person name="Rosewarne C.P."/>
            <person name="Denman S.E."/>
            <person name="Mcsweeney C.S."/>
            <person name="O Cuiv P."/>
            <person name="Hugenholtz P."/>
            <person name="Tyson G.W."/>
            <person name="Morrison M."/>
        </authorList>
    </citation>
    <scope>NUCLEOTIDE SEQUENCE [LARGE SCALE GENOMIC DNA]</scope>
    <source>
        <strain evidence="3 4">PA5</strain>
    </source>
</reference>
<gene>
    <name evidence="3" type="ORF">CA615_01580</name>
</gene>
<evidence type="ECO:0000313" key="3">
    <source>
        <dbReference type="EMBL" id="RAP03585.1"/>
    </source>
</evidence>